<dbReference type="HOGENOM" id="CLU_055813_0_0_6"/>
<dbReference type="KEGG" id="vfm:VFMJ11_A0167"/>
<proteinExistence type="predicted"/>
<reference evidence="1 2" key="2">
    <citation type="journal article" date="2009" name="Nature">
        <title>A single regulatory gene is sufficient to alter bacterial host range.</title>
        <authorList>
            <person name="Mandel M.J."/>
            <person name="Wollenberg M.S."/>
            <person name="Stabb E.V."/>
            <person name="Visick K.L."/>
            <person name="Ruby E.G."/>
        </authorList>
    </citation>
    <scope>NUCLEOTIDE SEQUENCE [LARGE SCALE GENOMIC DNA]</scope>
    <source>
        <strain evidence="1 2">MJ11</strain>
    </source>
</reference>
<organism evidence="1 2">
    <name type="scientific">Aliivibrio fischeri (strain MJ11)</name>
    <name type="common">Vibrio fischeri</name>
    <dbReference type="NCBI Taxonomy" id="388396"/>
    <lineage>
        <taxon>Bacteria</taxon>
        <taxon>Pseudomonadati</taxon>
        <taxon>Pseudomonadota</taxon>
        <taxon>Gammaproteobacteria</taxon>
        <taxon>Vibrionales</taxon>
        <taxon>Vibrionaceae</taxon>
        <taxon>Aliivibrio</taxon>
    </lineage>
</organism>
<evidence type="ECO:0000313" key="2">
    <source>
        <dbReference type="Proteomes" id="UP000001857"/>
    </source>
</evidence>
<dbReference type="InterPro" id="IPR017601">
    <property type="entry name" value="DGQHR-contain_dom"/>
</dbReference>
<name>B5ESQ6_ALIFM</name>
<sequence>MEPFYSTGVIEVSQPMGDFYVFKISAKKLVSITFSMAAYNQNGKLSGVQRKLRLDRIKQIALYSNSYNATFPNSIILSANFDVDGSLIVDDKLRWDVKNGELTIPTDKKIASIIDGQHRLEGIREAIKNPDFQDFDILCSVYIDMPFSEQAEVFTSINFNQKKVDKSIAYELFGYDLDETDKAYWSPDTLAIYLTRIFNNDPNSPIKGKVFTSFVGEVKNEDWYISTACLVESISLLMTTDATKDRYYLHQSAFFNKGRVKLKDLKVKAPLRNMYIKGNDKDIFVVINNYLSKLQSLGWFSSSDLVTTKTIGFLAMFEVLRDILNSHEESEFLDIDFEFMRKVRIELLHKSEFNFSGIGKSQIKNLILDAIK</sequence>
<dbReference type="InterPro" id="IPR017642">
    <property type="entry name" value="DNA_S_mod_DndB"/>
</dbReference>
<dbReference type="NCBIfam" id="TIGR03187">
    <property type="entry name" value="DGQHR"/>
    <property type="match status" value="1"/>
</dbReference>
<accession>B5ESQ6</accession>
<evidence type="ECO:0000313" key="1">
    <source>
        <dbReference type="EMBL" id="ACH63886.1"/>
    </source>
</evidence>
<reference evidence="2" key="1">
    <citation type="submission" date="2008-08" db="EMBL/GenBank/DDBJ databases">
        <title>Complete sequence of Vibrio fischeri strain MJ11.</title>
        <authorList>
            <person name="Mandel M.J."/>
            <person name="Stabb E.V."/>
            <person name="Ruby E.G."/>
            <person name="Ferriera S."/>
            <person name="Johnson J."/>
            <person name="Kravitz S."/>
            <person name="Beeson K."/>
            <person name="Sutton G."/>
            <person name="Rogers Y.-H."/>
            <person name="Friedman R."/>
            <person name="Frazier M."/>
            <person name="Venter J.C."/>
        </authorList>
    </citation>
    <scope>NUCLEOTIDE SEQUENCE [LARGE SCALE GENOMIC DNA]</scope>
    <source>
        <strain evidence="2">MJ11</strain>
    </source>
</reference>
<dbReference type="AlphaFoldDB" id="B5ESQ6"/>
<protein>
    <submittedName>
        <fullName evidence="1">DGQHR domain protein</fullName>
    </submittedName>
</protein>
<dbReference type="EMBL" id="CP001133">
    <property type="protein sequence ID" value="ACH63886.1"/>
    <property type="molecule type" value="Genomic_DNA"/>
</dbReference>
<dbReference type="InterPro" id="IPR026440">
    <property type="entry name" value="DNA_PRithio_assoc_DGOHR_pro_1"/>
</dbReference>
<dbReference type="NCBIfam" id="TIGR04172">
    <property type="entry name" value="DGQHR_dnd_1"/>
    <property type="match status" value="1"/>
</dbReference>
<dbReference type="Pfam" id="PF14072">
    <property type="entry name" value="DndB"/>
    <property type="match status" value="1"/>
</dbReference>
<dbReference type="CDD" id="cd16413">
    <property type="entry name" value="DGQHR_domain"/>
    <property type="match status" value="1"/>
</dbReference>
<gene>
    <name evidence="1" type="ordered locus">VFMJ11_A0167</name>
</gene>
<dbReference type="Proteomes" id="UP000001857">
    <property type="component" value="Chromosome II"/>
</dbReference>